<keyword evidence="2" id="KW-0539">Nucleus</keyword>
<evidence type="ECO:0000256" key="3">
    <source>
        <dbReference type="PROSITE-ProRule" id="PRU00042"/>
    </source>
</evidence>
<evidence type="ECO:0000259" key="5">
    <source>
        <dbReference type="PROSITE" id="PS50097"/>
    </source>
</evidence>
<dbReference type="SUPFAM" id="SSF54695">
    <property type="entry name" value="POZ domain"/>
    <property type="match status" value="1"/>
</dbReference>
<dbReference type="PROSITE" id="PS50157">
    <property type="entry name" value="ZINC_FINGER_C2H2_2"/>
    <property type="match status" value="1"/>
</dbReference>
<feature type="domain" description="C2H2-type" evidence="6">
    <location>
        <begin position="517"/>
        <end position="544"/>
    </location>
</feature>
<dbReference type="FunFam" id="3.30.710.10:FF:000154">
    <property type="entry name" value="Uncharacterized protein, isoform A"/>
    <property type="match status" value="1"/>
</dbReference>
<accession>A0A811UU56</accession>
<dbReference type="GO" id="GO:0005634">
    <property type="term" value="C:nucleus"/>
    <property type="evidence" value="ECO:0007669"/>
    <property type="project" value="UniProtKB-SubCell"/>
</dbReference>
<feature type="compositionally biased region" description="Polar residues" evidence="4">
    <location>
        <begin position="679"/>
        <end position="701"/>
    </location>
</feature>
<dbReference type="SMART" id="SM00355">
    <property type="entry name" value="ZnF_C2H2"/>
    <property type="match status" value="2"/>
</dbReference>
<keyword evidence="3" id="KW-0863">Zinc-finger</keyword>
<feature type="domain" description="BTB" evidence="5">
    <location>
        <begin position="39"/>
        <end position="118"/>
    </location>
</feature>
<dbReference type="Gene3D" id="3.30.160.60">
    <property type="entry name" value="Classic Zinc Finger"/>
    <property type="match status" value="1"/>
</dbReference>
<comment type="caution">
    <text evidence="7">The sequence shown here is derived from an EMBL/GenBank/DDBJ whole genome shotgun (WGS) entry which is preliminary data.</text>
</comment>
<dbReference type="PROSITE" id="PS50097">
    <property type="entry name" value="BTB"/>
    <property type="match status" value="1"/>
</dbReference>
<dbReference type="AlphaFoldDB" id="A0A811UU56"/>
<evidence type="ECO:0000256" key="4">
    <source>
        <dbReference type="SAM" id="MobiDB-lite"/>
    </source>
</evidence>
<evidence type="ECO:0000313" key="8">
    <source>
        <dbReference type="Proteomes" id="UP000606786"/>
    </source>
</evidence>
<evidence type="ECO:0000313" key="7">
    <source>
        <dbReference type="EMBL" id="CAD7002712.1"/>
    </source>
</evidence>
<dbReference type="Proteomes" id="UP000606786">
    <property type="component" value="Unassembled WGS sequence"/>
</dbReference>
<feature type="compositionally biased region" description="Basic and acidic residues" evidence="4">
    <location>
        <begin position="355"/>
        <end position="382"/>
    </location>
</feature>
<dbReference type="GO" id="GO:0008270">
    <property type="term" value="F:zinc ion binding"/>
    <property type="evidence" value="ECO:0007669"/>
    <property type="project" value="UniProtKB-KW"/>
</dbReference>
<feature type="compositionally biased region" description="Basic residues" evidence="4">
    <location>
        <begin position="654"/>
        <end position="670"/>
    </location>
</feature>
<feature type="region of interest" description="Disordered" evidence="4">
    <location>
        <begin position="223"/>
        <end position="245"/>
    </location>
</feature>
<dbReference type="EMBL" id="CAJHJT010000034">
    <property type="protein sequence ID" value="CAD7002712.1"/>
    <property type="molecule type" value="Genomic_DNA"/>
</dbReference>
<keyword evidence="3" id="KW-0862">Zinc</keyword>
<keyword evidence="8" id="KW-1185">Reference proteome</keyword>
<dbReference type="InterPro" id="IPR011333">
    <property type="entry name" value="SKP1/BTB/POZ_sf"/>
</dbReference>
<dbReference type="GO" id="GO:0048468">
    <property type="term" value="P:cell development"/>
    <property type="evidence" value="ECO:0007669"/>
    <property type="project" value="UniProtKB-ARBA"/>
</dbReference>
<dbReference type="Gene3D" id="3.30.710.10">
    <property type="entry name" value="Potassium Channel Kv1.1, Chain A"/>
    <property type="match status" value="1"/>
</dbReference>
<dbReference type="GO" id="GO:0006357">
    <property type="term" value="P:regulation of transcription by RNA polymerase II"/>
    <property type="evidence" value="ECO:0007669"/>
    <property type="project" value="TreeGrafter"/>
</dbReference>
<feature type="region of interest" description="Disordered" evidence="4">
    <location>
        <begin position="450"/>
        <end position="481"/>
    </location>
</feature>
<dbReference type="InterPro" id="IPR013087">
    <property type="entry name" value="Znf_C2H2_type"/>
</dbReference>
<feature type="compositionally biased region" description="Basic and acidic residues" evidence="4">
    <location>
        <begin position="337"/>
        <end position="347"/>
    </location>
</feature>
<reference evidence="7" key="1">
    <citation type="submission" date="2020-11" db="EMBL/GenBank/DDBJ databases">
        <authorList>
            <person name="Whitehead M."/>
        </authorList>
    </citation>
    <scope>NUCLEOTIDE SEQUENCE</scope>
    <source>
        <strain evidence="7">EGII</strain>
    </source>
</reference>
<proteinExistence type="predicted"/>
<protein>
    <submittedName>
        <fullName evidence="7">(Mediterranean fruit fly) hypothetical protein</fullName>
    </submittedName>
</protein>
<dbReference type="PROSITE" id="PS00028">
    <property type="entry name" value="ZINC_FINGER_C2H2_1"/>
    <property type="match status" value="2"/>
</dbReference>
<evidence type="ECO:0000256" key="2">
    <source>
        <dbReference type="ARBA" id="ARBA00023242"/>
    </source>
</evidence>
<gene>
    <name evidence="7" type="ORF">CCAP1982_LOCUS11188</name>
</gene>
<name>A0A811UU56_CERCA</name>
<keyword evidence="3" id="KW-0479">Metal-binding</keyword>
<dbReference type="InterPro" id="IPR051095">
    <property type="entry name" value="Dros_DevTransReg"/>
</dbReference>
<dbReference type="OrthoDB" id="6077919at2759"/>
<dbReference type="InterPro" id="IPR000210">
    <property type="entry name" value="BTB/POZ_dom"/>
</dbReference>
<evidence type="ECO:0000259" key="6">
    <source>
        <dbReference type="PROSITE" id="PS50157"/>
    </source>
</evidence>
<feature type="region of interest" description="Disordered" evidence="4">
    <location>
        <begin position="337"/>
        <end position="395"/>
    </location>
</feature>
<comment type="subcellular location">
    <subcellularLocation>
        <location evidence="1">Nucleus</location>
    </subcellularLocation>
</comment>
<sequence>MVSSHKENMAAENYHLKWDSHLSYLNSSVATLYKNEKFADVVLYSSSSSAASGNSPEVGIPTVGISAHKFILSSCSQFFAPIASPNAILYVVLPPELSHRAIQILVQYMYSGEATVANDILNEVLRGGEILKIRGLCRTSSASSSAHNTSTRVTETLLTNGVSGGIGSHYIQSAGNRQPTMTSITHTHIQPSAHAGDMYVVNKCPNGGGTSCGPRYAVEHLQQSAAPQPTSTQHAQPHQIQHNQHQFRGLGASVLPKDSPVIVKSPKLSQLGLLSVATSSGKHHAGGGISVNKEVAIDPDDKCCYQLNQLHVTNSVCNEMGCSGGCPMTMEDEQLRRRQRNQNDETLRTTVVEQQLEREYTERSRPPPDEHRDDIDMSNYDRHMRRGSGGSAGERIRDYFLPESYEHTSSTSAKSNNQFTEQISGRMTNSSPMSHSQNFLTIKQEPTDWTTTASAADSAHSDLTNRPKTPLRSPKQPLDFKMPPGTTVKLEVGVHAHSPQSEQDMNAQDAIDYDTRLACDTCKQSFDEPKSWVRHLESHTTAAATTDRVSVNMACGTTNNGGVGGGENAGSSITNGADALIKAYVPKKRRRVSQQENNAGHVTLCCDLCSISFETPADWVRHLSNEHTEIELAMFNSKKDNEQKSSGSSNNNNNHHHHNTQQMHLKRYTHRSTYDHQHQQPANEAQSIAVSTAAPSTSSFSERAEVCSKKFSTHNSSLMAHKRNHNGATTTAAAAAAALNGVSVSVSTSVAPSSLAAAATDGDVSVISSVASSLTNEQISTSSQA</sequence>
<dbReference type="GO" id="GO:0003006">
    <property type="term" value="P:developmental process involved in reproduction"/>
    <property type="evidence" value="ECO:0007669"/>
    <property type="project" value="UniProtKB-ARBA"/>
</dbReference>
<organism evidence="7 8">
    <name type="scientific">Ceratitis capitata</name>
    <name type="common">Mediterranean fruit fly</name>
    <name type="synonym">Tephritis capitata</name>
    <dbReference type="NCBI Taxonomy" id="7213"/>
    <lineage>
        <taxon>Eukaryota</taxon>
        <taxon>Metazoa</taxon>
        <taxon>Ecdysozoa</taxon>
        <taxon>Arthropoda</taxon>
        <taxon>Hexapoda</taxon>
        <taxon>Insecta</taxon>
        <taxon>Pterygota</taxon>
        <taxon>Neoptera</taxon>
        <taxon>Endopterygota</taxon>
        <taxon>Diptera</taxon>
        <taxon>Brachycera</taxon>
        <taxon>Muscomorpha</taxon>
        <taxon>Tephritoidea</taxon>
        <taxon>Tephritidae</taxon>
        <taxon>Ceratitis</taxon>
        <taxon>Ceratitis</taxon>
    </lineage>
</organism>
<dbReference type="PANTHER" id="PTHR23110">
    <property type="entry name" value="BTB DOMAIN TRANSCRIPTION FACTOR"/>
    <property type="match status" value="1"/>
</dbReference>
<evidence type="ECO:0000256" key="1">
    <source>
        <dbReference type="ARBA" id="ARBA00004123"/>
    </source>
</evidence>
<dbReference type="Pfam" id="PF00651">
    <property type="entry name" value="BTB"/>
    <property type="match status" value="1"/>
</dbReference>
<dbReference type="PANTHER" id="PTHR23110:SF93">
    <property type="entry name" value="ZINC FINGER AND BTB DOMAIN-CONTAINING PROTEIN 14-LIKE PROTEIN"/>
    <property type="match status" value="1"/>
</dbReference>
<feature type="region of interest" description="Disordered" evidence="4">
    <location>
        <begin position="638"/>
        <end position="701"/>
    </location>
</feature>
<dbReference type="GO" id="GO:0048513">
    <property type="term" value="P:animal organ development"/>
    <property type="evidence" value="ECO:0007669"/>
    <property type="project" value="UniProtKB-ARBA"/>
</dbReference>